<dbReference type="Pfam" id="PF00015">
    <property type="entry name" value="MCPsignal"/>
    <property type="match status" value="1"/>
</dbReference>
<dbReference type="EMBL" id="CP096983">
    <property type="protein sequence ID" value="URZ11039.1"/>
    <property type="molecule type" value="Genomic_DNA"/>
</dbReference>
<keyword evidence="1" id="KW-0807">Transducer</keyword>
<evidence type="ECO:0000313" key="4">
    <source>
        <dbReference type="Proteomes" id="UP000190951"/>
    </source>
</evidence>
<organism evidence="3 4">
    <name type="scientific">Clostridium felsineum</name>
    <dbReference type="NCBI Taxonomy" id="36839"/>
    <lineage>
        <taxon>Bacteria</taxon>
        <taxon>Bacillati</taxon>
        <taxon>Bacillota</taxon>
        <taxon>Clostridia</taxon>
        <taxon>Eubacteriales</taxon>
        <taxon>Clostridiaceae</taxon>
        <taxon>Clostridium</taxon>
    </lineage>
</organism>
<dbReference type="Gene3D" id="6.10.340.10">
    <property type="match status" value="1"/>
</dbReference>
<dbReference type="PANTHER" id="PTHR32089">
    <property type="entry name" value="METHYL-ACCEPTING CHEMOTAXIS PROTEIN MCPB"/>
    <property type="match status" value="1"/>
</dbReference>
<dbReference type="Pfam" id="PF12729">
    <property type="entry name" value="4HB_MCP_1"/>
    <property type="match status" value="1"/>
</dbReference>
<dbReference type="GO" id="GO:0006935">
    <property type="term" value="P:chemotaxis"/>
    <property type="evidence" value="ECO:0007669"/>
    <property type="project" value="InterPro"/>
</dbReference>
<dbReference type="InterPro" id="IPR004090">
    <property type="entry name" value="Chemotax_Me-accpt_rcpt"/>
</dbReference>
<dbReference type="Proteomes" id="UP000190951">
    <property type="component" value="Chromosome"/>
</dbReference>
<evidence type="ECO:0000313" key="3">
    <source>
        <dbReference type="EMBL" id="URZ11039.1"/>
    </source>
</evidence>
<dbReference type="InterPro" id="IPR003660">
    <property type="entry name" value="HAMP_dom"/>
</dbReference>
<dbReference type="InterPro" id="IPR004089">
    <property type="entry name" value="MCPsignal_dom"/>
</dbReference>
<dbReference type="GO" id="GO:0007165">
    <property type="term" value="P:signal transduction"/>
    <property type="evidence" value="ECO:0007669"/>
    <property type="project" value="UniProtKB-KW"/>
</dbReference>
<dbReference type="PROSITE" id="PS50111">
    <property type="entry name" value="CHEMOTAXIS_TRANSDUC_2"/>
    <property type="match status" value="1"/>
</dbReference>
<protein>
    <submittedName>
        <fullName evidence="3">Methyl-accepting chemotaxis protein YoaH</fullName>
    </submittedName>
</protein>
<evidence type="ECO:0000256" key="1">
    <source>
        <dbReference type="ARBA" id="ARBA00023224"/>
    </source>
</evidence>
<dbReference type="GO" id="GO:0004888">
    <property type="term" value="F:transmembrane signaling receptor activity"/>
    <property type="evidence" value="ECO:0007669"/>
    <property type="project" value="InterPro"/>
</dbReference>
<gene>
    <name evidence="3" type="primary">yoaH_1</name>
    <name evidence="3" type="ORF">CROST_017550</name>
</gene>
<evidence type="ECO:0000256" key="2">
    <source>
        <dbReference type="ARBA" id="ARBA00029447"/>
    </source>
</evidence>
<dbReference type="GO" id="GO:0016020">
    <property type="term" value="C:membrane"/>
    <property type="evidence" value="ECO:0007669"/>
    <property type="project" value="InterPro"/>
</dbReference>
<dbReference type="PANTHER" id="PTHR32089:SF112">
    <property type="entry name" value="LYSOZYME-LIKE PROTEIN-RELATED"/>
    <property type="match status" value="1"/>
</dbReference>
<dbReference type="SUPFAM" id="SSF58104">
    <property type="entry name" value="Methyl-accepting chemotaxis protein (MCP) signaling domain"/>
    <property type="match status" value="1"/>
</dbReference>
<comment type="similarity">
    <text evidence="2">Belongs to the methyl-accepting chemotaxis (MCP) protein family.</text>
</comment>
<dbReference type="InterPro" id="IPR024478">
    <property type="entry name" value="HlyB_4HB_MCP"/>
</dbReference>
<dbReference type="SMART" id="SM00283">
    <property type="entry name" value="MA"/>
    <property type="match status" value="1"/>
</dbReference>
<dbReference type="PRINTS" id="PR00260">
    <property type="entry name" value="CHEMTRNSDUCR"/>
</dbReference>
<dbReference type="Gene3D" id="1.10.287.950">
    <property type="entry name" value="Methyl-accepting chemotaxis protein"/>
    <property type="match status" value="1"/>
</dbReference>
<reference evidence="3 4" key="1">
    <citation type="submission" date="2022-04" db="EMBL/GenBank/DDBJ databases">
        <title>Genome sequence of C. roseum typestrain.</title>
        <authorList>
            <person name="Poehlein A."/>
            <person name="Schoch T."/>
            <person name="Duerre P."/>
            <person name="Daniel R."/>
        </authorList>
    </citation>
    <scope>NUCLEOTIDE SEQUENCE [LARGE SCALE GENOMIC DNA]</scope>
    <source>
        <strain evidence="3 4">DSM 7320</strain>
    </source>
</reference>
<sequence>MKYMGKIKIGTKLVSSFVIIMAFVVIVGMTALGTLGKVGDSATRMYKVNLKKVYYLGQIEQSLTEVRADVLKLVYQRDASNMKEAEAEIIKDEKEINTFIEKYEAISSESANEQSWKNIKQTSENYLSIVDKIVNAAEKNDFDGAVSLNKSNSANRQKIFEEINKLISANFAQSKSENASNTVTSANFVKLLIFIMVLIIMVVSVLSVILTKDIKKCLSDINNVVKNMADYNFSSVLKVDRKDEFGDTSKFLMKAQENVKNIIKTIMGNSQDLSASSEELSATVEELNSKFSEITESTKYIAEQTERTSASSEELTASVEEVKANIDELSNSTIDQNNSSSKSKEKAVEVKNNGIESVKRVESVYEDKAKEILKSIEEGKVVGEIKQMAEAIASIAEQTNLLALNAAIEAARAGESGKGFAVVAEEVRELSEEVEESIDGIKNTIERVQIAFKKLSDSANDVMVFMNNDIITELKKFEQVGSKYYEDAEFISTTSGNISEKTKAVDETMSEVSSAIQEVASSAQKVSENTNGIKGGIEEASQGLEQIATASQSQAELALKLNELVQKFKI</sequence>
<dbReference type="PROSITE" id="PS50885">
    <property type="entry name" value="HAMP"/>
    <property type="match status" value="1"/>
</dbReference>
<accession>A0A1S8L1F7</accession>
<keyword evidence="4" id="KW-1185">Reference proteome</keyword>
<dbReference type="STRING" id="84029.CROST_33660"/>
<name>A0A1S8L1F7_9CLOT</name>
<proteinExistence type="inferred from homology"/>
<dbReference type="AlphaFoldDB" id="A0A1S8L1F7"/>
<dbReference type="KEGG" id="crw:CROST_017550"/>